<evidence type="ECO:0000256" key="1">
    <source>
        <dbReference type="SAM" id="MobiDB-lite"/>
    </source>
</evidence>
<dbReference type="OrthoDB" id="4420872at2"/>
<dbReference type="KEGG" id="cfk:CFRA_10235"/>
<sequence length="192" mass="19895">MEDMFVKALKSTARRGGVICATALTALALASCSAGQITQTSSQVAAVDGASADAEDGSVAVRDVTVVVDGAGNANLKFVAVNQDTSQADHRLEAVEVDGRQAPGFRAATIEYPCSLVSDTEAAHDRNAQAKDAGCIDYTETELDGDYAVAGNVDVTFKFDSGDITVTATVSEQHPEAGHFERGTGDPADNHE</sequence>
<evidence type="ECO:0008006" key="4">
    <source>
        <dbReference type="Google" id="ProtNLM"/>
    </source>
</evidence>
<dbReference type="PROSITE" id="PS51257">
    <property type="entry name" value="PROKAR_LIPOPROTEIN"/>
    <property type="match status" value="1"/>
</dbReference>
<dbReference type="AlphaFoldDB" id="A0A1L7CUR4"/>
<protein>
    <recommendedName>
        <fullName evidence="4">Lipoprotein LpqE</fullName>
    </recommendedName>
</protein>
<feature type="region of interest" description="Disordered" evidence="1">
    <location>
        <begin position="171"/>
        <end position="192"/>
    </location>
</feature>
<dbReference type="STRING" id="1437875.CFRA_10235"/>
<name>A0A1L7CUR4_9CORY</name>
<dbReference type="Proteomes" id="UP000185434">
    <property type="component" value="Chromosome"/>
</dbReference>
<dbReference type="EMBL" id="CP009247">
    <property type="protein sequence ID" value="APT89548.1"/>
    <property type="molecule type" value="Genomic_DNA"/>
</dbReference>
<proteinExistence type="predicted"/>
<dbReference type="RefSeq" id="WP_075664538.1">
    <property type="nucleotide sequence ID" value="NZ_CP009247.1"/>
</dbReference>
<reference evidence="2 3" key="1">
    <citation type="submission" date="2014-08" db="EMBL/GenBank/DDBJ databases">
        <title>Complete genome sequence of Corynebacterium frankenforstense ST18(T) (=DSM 45800(T)), isolated from raw cow milk.</title>
        <authorList>
            <person name="Ruckert C."/>
            <person name="Albersmeier A."/>
            <person name="Winkler A."/>
            <person name="Lipski A."/>
            <person name="Kalinowski J."/>
        </authorList>
    </citation>
    <scope>NUCLEOTIDE SEQUENCE [LARGE SCALE GENOMIC DNA]</scope>
    <source>
        <strain evidence="2 3">ST18</strain>
    </source>
</reference>
<feature type="compositionally biased region" description="Basic and acidic residues" evidence="1">
    <location>
        <begin position="173"/>
        <end position="192"/>
    </location>
</feature>
<evidence type="ECO:0000313" key="3">
    <source>
        <dbReference type="Proteomes" id="UP000185434"/>
    </source>
</evidence>
<keyword evidence="3" id="KW-1185">Reference proteome</keyword>
<gene>
    <name evidence="2" type="ORF">CFRA_10235</name>
</gene>
<accession>A0A1L7CUR4</accession>
<evidence type="ECO:0000313" key="2">
    <source>
        <dbReference type="EMBL" id="APT89548.1"/>
    </source>
</evidence>
<organism evidence="2 3">
    <name type="scientific">Corynebacterium frankenforstense DSM 45800</name>
    <dbReference type="NCBI Taxonomy" id="1437875"/>
    <lineage>
        <taxon>Bacteria</taxon>
        <taxon>Bacillati</taxon>
        <taxon>Actinomycetota</taxon>
        <taxon>Actinomycetes</taxon>
        <taxon>Mycobacteriales</taxon>
        <taxon>Corynebacteriaceae</taxon>
        <taxon>Corynebacterium</taxon>
    </lineage>
</organism>